<evidence type="ECO:0000313" key="1">
    <source>
        <dbReference type="EMBL" id="GAA2685862.1"/>
    </source>
</evidence>
<gene>
    <name evidence="1" type="ORF">GCM10010412_073120</name>
</gene>
<sequence length="95" mass="10617">MIKLDGCLSPHVAMPQRNRVPVDWRLPCAGLERVRTLLWTCACRATIYELCTGGGQAFIRRTTQLEGEFDVHETSPMSISEARALWADLLCGVAR</sequence>
<reference evidence="1 2" key="1">
    <citation type="journal article" date="2019" name="Int. J. Syst. Evol. Microbiol.">
        <title>The Global Catalogue of Microorganisms (GCM) 10K type strain sequencing project: providing services to taxonomists for standard genome sequencing and annotation.</title>
        <authorList>
            <consortium name="The Broad Institute Genomics Platform"/>
            <consortium name="The Broad Institute Genome Sequencing Center for Infectious Disease"/>
            <person name="Wu L."/>
            <person name="Ma J."/>
        </authorList>
    </citation>
    <scope>NUCLEOTIDE SEQUENCE [LARGE SCALE GENOMIC DNA]</scope>
    <source>
        <strain evidence="1 2">JCM 6835</strain>
    </source>
</reference>
<dbReference type="EMBL" id="BAAATE010000026">
    <property type="protein sequence ID" value="GAA2685862.1"/>
    <property type="molecule type" value="Genomic_DNA"/>
</dbReference>
<dbReference type="Proteomes" id="UP001501666">
    <property type="component" value="Unassembled WGS sequence"/>
</dbReference>
<name>A0ABN3SXU1_9ACTN</name>
<protein>
    <submittedName>
        <fullName evidence="1">Uncharacterized protein</fullName>
    </submittedName>
</protein>
<accession>A0ABN3SXU1</accession>
<evidence type="ECO:0000313" key="2">
    <source>
        <dbReference type="Proteomes" id="UP001501666"/>
    </source>
</evidence>
<dbReference type="RefSeq" id="WP_346152966.1">
    <property type="nucleotide sequence ID" value="NZ_BAAATE010000026.1"/>
</dbReference>
<proteinExistence type="predicted"/>
<comment type="caution">
    <text evidence="1">The sequence shown here is derived from an EMBL/GenBank/DDBJ whole genome shotgun (WGS) entry which is preliminary data.</text>
</comment>
<organism evidence="1 2">
    <name type="scientific">Nonomuraea recticatena</name>
    <dbReference type="NCBI Taxonomy" id="46178"/>
    <lineage>
        <taxon>Bacteria</taxon>
        <taxon>Bacillati</taxon>
        <taxon>Actinomycetota</taxon>
        <taxon>Actinomycetes</taxon>
        <taxon>Streptosporangiales</taxon>
        <taxon>Streptosporangiaceae</taxon>
        <taxon>Nonomuraea</taxon>
    </lineage>
</organism>
<keyword evidence="2" id="KW-1185">Reference proteome</keyword>